<dbReference type="InterPro" id="IPR036291">
    <property type="entry name" value="NAD(P)-bd_dom_sf"/>
</dbReference>
<accession>A0A395XHW8</accession>
<dbReference type="Pfam" id="PF00106">
    <property type="entry name" value="adh_short"/>
    <property type="match status" value="1"/>
</dbReference>
<dbReference type="AlphaFoldDB" id="A0A395XHW8"/>
<evidence type="ECO:0000256" key="1">
    <source>
        <dbReference type="ARBA" id="ARBA00006484"/>
    </source>
</evidence>
<dbReference type="Gene3D" id="3.40.50.720">
    <property type="entry name" value="NAD(P)-binding Rossmann-like Domain"/>
    <property type="match status" value="1"/>
</dbReference>
<gene>
    <name evidence="5" type="ORF">DWV67_13580</name>
</gene>
<dbReference type="PROSITE" id="PS00061">
    <property type="entry name" value="ADH_SHORT"/>
    <property type="match status" value="1"/>
</dbReference>
<dbReference type="Proteomes" id="UP000266376">
    <property type="component" value="Unassembled WGS sequence"/>
</dbReference>
<dbReference type="CDD" id="cd05233">
    <property type="entry name" value="SDR_c"/>
    <property type="match status" value="1"/>
</dbReference>
<comment type="caution">
    <text evidence="5">The sequence shown here is derived from an EMBL/GenBank/DDBJ whole genome shotgun (WGS) entry which is preliminary data.</text>
</comment>
<dbReference type="EMBL" id="QSAJ01000042">
    <property type="protein sequence ID" value="RGW50266.1"/>
    <property type="molecule type" value="Genomic_DNA"/>
</dbReference>
<dbReference type="InterPro" id="IPR020904">
    <property type="entry name" value="Sc_DH/Rdtase_CS"/>
</dbReference>
<dbReference type="FunFam" id="3.40.50.720:FF:000173">
    <property type="entry name" value="3-oxoacyl-[acyl-carrier protein] reductase"/>
    <property type="match status" value="1"/>
</dbReference>
<dbReference type="PRINTS" id="PR00081">
    <property type="entry name" value="GDHRDH"/>
</dbReference>
<dbReference type="GO" id="GO:0016491">
    <property type="term" value="F:oxidoreductase activity"/>
    <property type="evidence" value="ECO:0007669"/>
    <property type="project" value="UniProtKB-KW"/>
</dbReference>
<evidence type="ECO:0000256" key="3">
    <source>
        <dbReference type="ARBA" id="ARBA00023221"/>
    </source>
</evidence>
<dbReference type="PANTHER" id="PTHR42879:SF2">
    <property type="entry name" value="3-OXOACYL-[ACYL-CARRIER-PROTEIN] REDUCTASE FABG"/>
    <property type="match status" value="1"/>
</dbReference>
<name>A0A395XHW8_9FIRM</name>
<evidence type="ECO:0000313" key="5">
    <source>
        <dbReference type="EMBL" id="RGW50266.1"/>
    </source>
</evidence>
<dbReference type="InterPro" id="IPR050259">
    <property type="entry name" value="SDR"/>
</dbReference>
<reference evidence="5 6" key="1">
    <citation type="submission" date="2018-08" db="EMBL/GenBank/DDBJ databases">
        <title>A genome reference for cultivated species of the human gut microbiota.</title>
        <authorList>
            <person name="Zou Y."/>
            <person name="Xue W."/>
            <person name="Luo G."/>
        </authorList>
    </citation>
    <scope>NUCLEOTIDE SEQUENCE [LARGE SCALE GENOMIC DNA]</scope>
    <source>
        <strain evidence="5 6">AF12-11</strain>
    </source>
</reference>
<dbReference type="SUPFAM" id="SSF51735">
    <property type="entry name" value="NAD(P)-binding Rossmann-fold domains"/>
    <property type="match status" value="1"/>
</dbReference>
<dbReference type="GO" id="GO:0008202">
    <property type="term" value="P:steroid metabolic process"/>
    <property type="evidence" value="ECO:0007669"/>
    <property type="project" value="UniProtKB-KW"/>
</dbReference>
<dbReference type="GO" id="GO:0032787">
    <property type="term" value="P:monocarboxylic acid metabolic process"/>
    <property type="evidence" value="ECO:0007669"/>
    <property type="project" value="UniProtKB-ARBA"/>
</dbReference>
<evidence type="ECO:0000256" key="2">
    <source>
        <dbReference type="ARBA" id="ARBA00023002"/>
    </source>
</evidence>
<dbReference type="InterPro" id="IPR002347">
    <property type="entry name" value="SDR_fam"/>
</dbReference>
<keyword evidence="3" id="KW-0443">Lipid metabolism</keyword>
<comment type="similarity">
    <text evidence="1 4">Belongs to the short-chain dehydrogenases/reductases (SDR) family.</text>
</comment>
<proteinExistence type="inferred from homology"/>
<keyword evidence="2" id="KW-0560">Oxidoreductase</keyword>
<organism evidence="5 6">
    <name type="scientific">Dorea formicigenerans</name>
    <dbReference type="NCBI Taxonomy" id="39486"/>
    <lineage>
        <taxon>Bacteria</taxon>
        <taxon>Bacillati</taxon>
        <taxon>Bacillota</taxon>
        <taxon>Clostridia</taxon>
        <taxon>Lachnospirales</taxon>
        <taxon>Lachnospiraceae</taxon>
        <taxon>Dorea</taxon>
    </lineage>
</organism>
<protein>
    <submittedName>
        <fullName evidence="5">SDR family NAD(P)-dependent oxidoreductase</fullName>
    </submittedName>
</protein>
<sequence length="245" mass="26559">MSEYTQKYTFVTGSSRGIGRAIALRLAAEGYHIFLNCSRSFDALEETRQEIEKIGTCTLVPGDIGNPDTVRKIFHTIAKTCDHLDVLVNNAGISHIGLLMDMTDEDWDKVLSSNLSSVFYCCRAAIPPMLSHGSGRIINISSMWGVNGASCEAAYSASKAGVGGLTQALAKELARSKIPVNALACGVIDTEMNKQLDEEERAELAEDIPAGRFATPEEVAEMVWKLICAPEYLTGQIITFDGGYL</sequence>
<dbReference type="PANTHER" id="PTHR42879">
    <property type="entry name" value="3-OXOACYL-(ACYL-CARRIER-PROTEIN) REDUCTASE"/>
    <property type="match status" value="1"/>
</dbReference>
<dbReference type="PRINTS" id="PR00080">
    <property type="entry name" value="SDRFAMILY"/>
</dbReference>
<keyword evidence="3" id="KW-0753">Steroid metabolism</keyword>
<evidence type="ECO:0000313" key="6">
    <source>
        <dbReference type="Proteomes" id="UP000266376"/>
    </source>
</evidence>
<evidence type="ECO:0000256" key="4">
    <source>
        <dbReference type="RuleBase" id="RU000363"/>
    </source>
</evidence>